<feature type="region of interest" description="Disordered" evidence="1">
    <location>
        <begin position="1"/>
        <end position="79"/>
    </location>
</feature>
<dbReference type="RefSeq" id="WP_104562765.1">
    <property type="nucleotide sequence ID" value="NZ_MDSK01000012.1"/>
</dbReference>
<dbReference type="EMBL" id="MDSL01000008">
    <property type="protein sequence ID" value="PPU02291.1"/>
    <property type="molecule type" value="Genomic_DNA"/>
</dbReference>
<evidence type="ECO:0000313" key="3">
    <source>
        <dbReference type="Proteomes" id="UP000238049"/>
    </source>
</evidence>
<feature type="compositionally biased region" description="Acidic residues" evidence="1">
    <location>
        <begin position="62"/>
        <end position="75"/>
    </location>
</feature>
<organism evidence="2 3">
    <name type="scientific">Xanthomonas arboricola pv. guizotiae</name>
    <dbReference type="NCBI Taxonomy" id="487867"/>
    <lineage>
        <taxon>Bacteria</taxon>
        <taxon>Pseudomonadati</taxon>
        <taxon>Pseudomonadota</taxon>
        <taxon>Gammaproteobacteria</taxon>
        <taxon>Lysobacterales</taxon>
        <taxon>Lysobacteraceae</taxon>
        <taxon>Xanthomonas</taxon>
    </lineage>
</organism>
<feature type="region of interest" description="Disordered" evidence="1">
    <location>
        <begin position="91"/>
        <end position="130"/>
    </location>
</feature>
<proteinExistence type="predicted"/>
<evidence type="ECO:0000313" key="2">
    <source>
        <dbReference type="EMBL" id="PPU02291.1"/>
    </source>
</evidence>
<protein>
    <submittedName>
        <fullName evidence="2">4-hydroxyphenylacetate catabolism regulator HpaA</fullName>
    </submittedName>
</protein>
<gene>
    <name evidence="2" type="ORF">XarbCFBP7409_05985</name>
</gene>
<comment type="caution">
    <text evidence="2">The sequence shown here is derived from an EMBL/GenBank/DDBJ whole genome shotgun (WGS) entry which is preliminary data.</text>
</comment>
<accession>A0A2S7A5B5</accession>
<name>A0A2S7A5B5_9XANT</name>
<dbReference type="AlphaFoldDB" id="A0A2S7A5B5"/>
<sequence length="271" mass="29078">MIRRISPGAVPPSVSSAPGVSHKHADAPHTDVQPLADAVTHGPRLRPAPPRKRRRGMRSLDGQDDEFDTTEQGEDEAARVSVLRGRVSIAIAQPQGQGRGQDDQHGEGGNAQAGDPQAAVWSGASPLQSDPGVRASVDCVLGRYAATRAADPMTRKRALAVALVELRAIAIAHPATTSLTAMVWRLMREHLLSGSAATSAENVQALRKLLVELVPAQPEPSPALRNFHLLLPLVLLNAEKPRKRVDRADAITRLNTLLIEHPERAAQEIRA</sequence>
<reference evidence="2 3" key="1">
    <citation type="submission" date="2016-08" db="EMBL/GenBank/DDBJ databases">
        <title>Evolution of the type three secretion system and type three effector repertoires in Xanthomonas.</title>
        <authorList>
            <person name="Merda D."/>
            <person name="Briand M."/>
            <person name="Bosis E."/>
            <person name="Rousseau C."/>
            <person name="Portier P."/>
            <person name="Jacques M.-A."/>
            <person name="Fischer-Le Saux M."/>
        </authorList>
    </citation>
    <scope>NUCLEOTIDE SEQUENCE [LARGE SCALE GENOMIC DNA]</scope>
    <source>
        <strain evidence="2 3">CFBP 7409</strain>
    </source>
</reference>
<evidence type="ECO:0000256" key="1">
    <source>
        <dbReference type="SAM" id="MobiDB-lite"/>
    </source>
</evidence>
<dbReference type="Proteomes" id="UP000238049">
    <property type="component" value="Unassembled WGS sequence"/>
</dbReference>
<feature type="compositionally biased region" description="Low complexity" evidence="1">
    <location>
        <begin position="1"/>
        <end position="20"/>
    </location>
</feature>